<evidence type="ECO:0000313" key="3">
    <source>
        <dbReference type="Proteomes" id="UP000325902"/>
    </source>
</evidence>
<accession>A0A5N5CU16</accession>
<evidence type="ECO:0000313" key="2">
    <source>
        <dbReference type="EMBL" id="KAB2568833.1"/>
    </source>
</evidence>
<proteinExistence type="predicted"/>
<dbReference type="AlphaFoldDB" id="A0A5N5CU16"/>
<dbReference type="Pfam" id="PF24864">
    <property type="entry name" value="DUF7730"/>
    <property type="match status" value="1"/>
</dbReference>
<keyword evidence="3" id="KW-1185">Reference proteome</keyword>
<sequence length="405" mass="44758">MHDQSQSPFFKLPAELRRAIYSEAGLGNATIHCFTREFENQTGADTCPVERLTKKTSTNIYHGKVCTHPQNGSSSAAPYSSDAPNHCSGCATASRQALTCLPASFIDVDHLRGSTSLPSSCIVPLLQTCRRLYTEAIATLYAETTFSFTDLFTLTDFLTSAIPRAHAARIRSLALTWTPLTQPIVPRSSLSPGMVHELRRRHGPRGCPLLLRPPYAAPPAHLVGPPHDAATWRDEVCGVVRALLPGLRRLRLELADRVDDGCGSEGVGQLRHAHEVWCGRGTPSYARPEELWVEWLRPVGEALEGREEEVAVEGGIWCLAINAPIHCFTHRMIDEDLPPRVYGKVCTLPQDGSIAYWDPDVEKYCRPCKMKADQLLHNYPEAFTEFQPAGVSPSVVPLMQTCRIL</sequence>
<dbReference type="PANTHER" id="PTHR38790">
    <property type="entry name" value="2EXR DOMAIN-CONTAINING PROTEIN-RELATED"/>
    <property type="match status" value="1"/>
</dbReference>
<name>A0A5N5CU16_9PEZI</name>
<dbReference type="InterPro" id="IPR056632">
    <property type="entry name" value="DUF7730"/>
</dbReference>
<feature type="non-terminal residue" evidence="2">
    <location>
        <position position="405"/>
    </location>
</feature>
<evidence type="ECO:0000259" key="1">
    <source>
        <dbReference type="Pfam" id="PF24864"/>
    </source>
</evidence>
<dbReference type="OrthoDB" id="10256725at2759"/>
<dbReference type="Proteomes" id="UP000325902">
    <property type="component" value="Unassembled WGS sequence"/>
</dbReference>
<reference evidence="2 3" key="1">
    <citation type="journal article" date="2019" name="Sci. Rep.">
        <title>A multi-omics analysis of the grapevine pathogen Lasiodiplodia theobromae reveals that temperature affects the expression of virulence- and pathogenicity-related genes.</title>
        <authorList>
            <person name="Felix C."/>
            <person name="Meneses R."/>
            <person name="Goncalves M.F.M."/>
            <person name="Tilleman L."/>
            <person name="Duarte A.S."/>
            <person name="Jorrin-Novo J.V."/>
            <person name="Van de Peer Y."/>
            <person name="Deforce D."/>
            <person name="Van Nieuwerburgh F."/>
            <person name="Esteves A.C."/>
            <person name="Alves A."/>
        </authorList>
    </citation>
    <scope>NUCLEOTIDE SEQUENCE [LARGE SCALE GENOMIC DNA]</scope>
    <source>
        <strain evidence="2 3">LA-SOL3</strain>
    </source>
</reference>
<gene>
    <name evidence="2" type="ORF">DBV05_g12484</name>
</gene>
<protein>
    <recommendedName>
        <fullName evidence="1">DUF7730 domain-containing protein</fullName>
    </recommendedName>
</protein>
<dbReference type="EMBL" id="VCHE01000264">
    <property type="protein sequence ID" value="KAB2568833.1"/>
    <property type="molecule type" value="Genomic_DNA"/>
</dbReference>
<feature type="domain" description="DUF7730" evidence="1">
    <location>
        <begin position="2"/>
        <end position="256"/>
    </location>
</feature>
<organism evidence="2 3">
    <name type="scientific">Lasiodiplodia theobromae</name>
    <dbReference type="NCBI Taxonomy" id="45133"/>
    <lineage>
        <taxon>Eukaryota</taxon>
        <taxon>Fungi</taxon>
        <taxon>Dikarya</taxon>
        <taxon>Ascomycota</taxon>
        <taxon>Pezizomycotina</taxon>
        <taxon>Dothideomycetes</taxon>
        <taxon>Dothideomycetes incertae sedis</taxon>
        <taxon>Botryosphaeriales</taxon>
        <taxon>Botryosphaeriaceae</taxon>
        <taxon>Lasiodiplodia</taxon>
    </lineage>
</organism>
<comment type="caution">
    <text evidence="2">The sequence shown here is derived from an EMBL/GenBank/DDBJ whole genome shotgun (WGS) entry which is preliminary data.</text>
</comment>